<evidence type="ECO:0000313" key="2">
    <source>
        <dbReference type="EMBL" id="MFC1849309.1"/>
    </source>
</evidence>
<dbReference type="PANTHER" id="PTHR42659">
    <property type="entry name" value="XANTHINE DEHYDROGENASE SUBUNIT C-RELATED"/>
    <property type="match status" value="1"/>
</dbReference>
<gene>
    <name evidence="2" type="ORF">ACFL27_03785</name>
</gene>
<comment type="caution">
    <text evidence="2">The sequence shown here is derived from an EMBL/GenBank/DDBJ whole genome shotgun (WGS) entry which is preliminary data.</text>
</comment>
<keyword evidence="3" id="KW-1185">Reference proteome</keyword>
<evidence type="ECO:0000259" key="1">
    <source>
        <dbReference type="PROSITE" id="PS51387"/>
    </source>
</evidence>
<dbReference type="InterPro" id="IPR036683">
    <property type="entry name" value="CO_DH_flav_C_dom_sf"/>
</dbReference>
<proteinExistence type="predicted"/>
<dbReference type="InterPro" id="IPR016166">
    <property type="entry name" value="FAD-bd_PCMH"/>
</dbReference>
<dbReference type="Proteomes" id="UP001594351">
    <property type="component" value="Unassembled WGS sequence"/>
</dbReference>
<reference evidence="2 3" key="1">
    <citation type="submission" date="2024-09" db="EMBL/GenBank/DDBJ databases">
        <title>Laminarin stimulates single cell rates of sulfate reduction while oxygen inhibits transcriptomic activity in coastal marine sediment.</title>
        <authorList>
            <person name="Lindsay M."/>
            <person name="Orcutt B."/>
            <person name="Emerson D."/>
            <person name="Stepanauskas R."/>
            <person name="D'Angelo T."/>
        </authorList>
    </citation>
    <scope>NUCLEOTIDE SEQUENCE [LARGE SCALE GENOMIC DNA]</scope>
    <source>
        <strain evidence="2">SAG AM-311-K15</strain>
    </source>
</reference>
<dbReference type="InterPro" id="IPR036318">
    <property type="entry name" value="FAD-bd_PCMH-like_sf"/>
</dbReference>
<dbReference type="Pfam" id="PF03450">
    <property type="entry name" value="CO_deh_flav_C"/>
    <property type="match status" value="1"/>
</dbReference>
<accession>A0ABV6YSY4</accession>
<dbReference type="SMART" id="SM01092">
    <property type="entry name" value="CO_deh_flav_C"/>
    <property type="match status" value="1"/>
</dbReference>
<protein>
    <submittedName>
        <fullName evidence="2">FAD binding domain-containing protein</fullName>
    </submittedName>
</protein>
<sequence>MISCDYFQPQSLPEVFQCKESYPDARYVGGGTDLLVKLRKGGLPPSALISLRSVSELSSVAIGETTRIGAMTTISELIRHPVLGHHYPVLIEAARNMACVQIRNVATIGGNLCNCSPCADMATPLLIYEARVRLRNSAGEREISLQEFFHGPGATSLAPAEILTGIVIPPPPPLARGIFMKKGRVKMDLAVASVSVLLALSGLECDRARLAAGSVAPVPLRLSPVESLLEGEKITPELLAEAQRVAADCVSPISDIRASEEYRRTIVGIYVKRAVAKIAGLAPD</sequence>
<name>A0ABV6YSY4_UNCC1</name>
<feature type="domain" description="FAD-binding PCMH-type" evidence="1">
    <location>
        <begin position="1"/>
        <end position="173"/>
    </location>
</feature>
<dbReference type="Gene3D" id="3.30.390.50">
    <property type="entry name" value="CO dehydrogenase flavoprotein, C-terminal domain"/>
    <property type="match status" value="1"/>
</dbReference>
<organism evidence="2 3">
    <name type="scientific">candidate division CSSED10-310 bacterium</name>
    <dbReference type="NCBI Taxonomy" id="2855610"/>
    <lineage>
        <taxon>Bacteria</taxon>
        <taxon>Bacteria division CSSED10-310</taxon>
    </lineage>
</organism>
<evidence type="ECO:0000313" key="3">
    <source>
        <dbReference type="Proteomes" id="UP001594351"/>
    </source>
</evidence>
<dbReference type="PANTHER" id="PTHR42659:SF9">
    <property type="entry name" value="XANTHINE DEHYDROGENASE FAD-BINDING SUBUNIT XDHB-RELATED"/>
    <property type="match status" value="1"/>
</dbReference>
<dbReference type="InterPro" id="IPR005107">
    <property type="entry name" value="CO_DH_flav_C"/>
</dbReference>
<dbReference type="InterPro" id="IPR051312">
    <property type="entry name" value="Diverse_Substr_Oxidored"/>
</dbReference>
<dbReference type="InterPro" id="IPR002346">
    <property type="entry name" value="Mopterin_DH_FAD-bd"/>
</dbReference>
<dbReference type="InterPro" id="IPR016167">
    <property type="entry name" value="FAD-bd_PCMH_sub1"/>
</dbReference>
<dbReference type="Gene3D" id="3.30.465.10">
    <property type="match status" value="1"/>
</dbReference>
<dbReference type="SUPFAM" id="SSF55447">
    <property type="entry name" value="CO dehydrogenase flavoprotein C-terminal domain-like"/>
    <property type="match status" value="1"/>
</dbReference>
<dbReference type="Pfam" id="PF00941">
    <property type="entry name" value="FAD_binding_5"/>
    <property type="match status" value="1"/>
</dbReference>
<dbReference type="InterPro" id="IPR016169">
    <property type="entry name" value="FAD-bd_PCMH_sub2"/>
</dbReference>
<dbReference type="Gene3D" id="3.30.43.10">
    <property type="entry name" value="Uridine Diphospho-n-acetylenolpyruvylglucosamine Reductase, domain 2"/>
    <property type="match status" value="1"/>
</dbReference>
<dbReference type="EMBL" id="JBHPBY010000032">
    <property type="protein sequence ID" value="MFC1849309.1"/>
    <property type="molecule type" value="Genomic_DNA"/>
</dbReference>
<dbReference type="SUPFAM" id="SSF56176">
    <property type="entry name" value="FAD-binding/transporter-associated domain-like"/>
    <property type="match status" value="1"/>
</dbReference>
<dbReference type="PROSITE" id="PS51387">
    <property type="entry name" value="FAD_PCMH"/>
    <property type="match status" value="1"/>
</dbReference>